<dbReference type="CDD" id="cd20557">
    <property type="entry name" value="CYCLIN_ScPCL1-like"/>
    <property type="match status" value="1"/>
</dbReference>
<dbReference type="Gene3D" id="1.10.472.10">
    <property type="entry name" value="Cyclin-like"/>
    <property type="match status" value="1"/>
</dbReference>
<feature type="region of interest" description="Disordered" evidence="1">
    <location>
        <begin position="590"/>
        <end position="609"/>
    </location>
</feature>
<comment type="caution">
    <text evidence="2">The sequence shown here is derived from an EMBL/GenBank/DDBJ whole genome shotgun (WGS) entry which is preliminary data.</text>
</comment>
<accession>A0AAJ0MPX9</accession>
<dbReference type="GO" id="GO:0019901">
    <property type="term" value="F:protein kinase binding"/>
    <property type="evidence" value="ECO:0007669"/>
    <property type="project" value="InterPro"/>
</dbReference>
<dbReference type="AlphaFoldDB" id="A0AAJ0MPX9"/>
<dbReference type="GO" id="GO:0000307">
    <property type="term" value="C:cyclin-dependent protein kinase holoenzyme complex"/>
    <property type="evidence" value="ECO:0007669"/>
    <property type="project" value="TreeGrafter"/>
</dbReference>
<dbReference type="GO" id="GO:0005634">
    <property type="term" value="C:nucleus"/>
    <property type="evidence" value="ECO:0007669"/>
    <property type="project" value="TreeGrafter"/>
</dbReference>
<feature type="region of interest" description="Disordered" evidence="1">
    <location>
        <begin position="111"/>
        <end position="141"/>
    </location>
</feature>
<organism evidence="2 3">
    <name type="scientific">Neurospora hispaniola</name>
    <dbReference type="NCBI Taxonomy" id="588809"/>
    <lineage>
        <taxon>Eukaryota</taxon>
        <taxon>Fungi</taxon>
        <taxon>Dikarya</taxon>
        <taxon>Ascomycota</taxon>
        <taxon>Pezizomycotina</taxon>
        <taxon>Sordariomycetes</taxon>
        <taxon>Sordariomycetidae</taxon>
        <taxon>Sordariales</taxon>
        <taxon>Sordariaceae</taxon>
        <taxon>Neurospora</taxon>
    </lineage>
</organism>
<gene>
    <name evidence="2" type="ORF">B0T23DRAFT_320718</name>
</gene>
<dbReference type="GeneID" id="87872807"/>
<protein>
    <submittedName>
        <fullName evidence="2">Cyclin-domain-containing protein</fullName>
    </submittedName>
</protein>
<dbReference type="PANTHER" id="PTHR15615">
    <property type="match status" value="1"/>
</dbReference>
<dbReference type="InterPro" id="IPR013922">
    <property type="entry name" value="Cyclin_PHO80-like"/>
</dbReference>
<keyword evidence="3" id="KW-1185">Reference proteome</keyword>
<dbReference type="Pfam" id="PF08613">
    <property type="entry name" value="Cyclin"/>
    <property type="match status" value="1"/>
</dbReference>
<evidence type="ECO:0000313" key="3">
    <source>
        <dbReference type="Proteomes" id="UP001285908"/>
    </source>
</evidence>
<evidence type="ECO:0000256" key="1">
    <source>
        <dbReference type="SAM" id="MobiDB-lite"/>
    </source>
</evidence>
<dbReference type="PANTHER" id="PTHR15615:SF36">
    <property type="entry name" value="PHO85 CYCLIN-5"/>
    <property type="match status" value="1"/>
</dbReference>
<proteinExistence type="predicted"/>
<dbReference type="Proteomes" id="UP001285908">
    <property type="component" value="Unassembled WGS sequence"/>
</dbReference>
<dbReference type="GO" id="GO:0016538">
    <property type="term" value="F:cyclin-dependent protein serine/threonine kinase regulator activity"/>
    <property type="evidence" value="ECO:0007669"/>
    <property type="project" value="TreeGrafter"/>
</dbReference>
<evidence type="ECO:0000313" key="2">
    <source>
        <dbReference type="EMBL" id="KAK3489418.1"/>
    </source>
</evidence>
<feature type="region of interest" description="Disordered" evidence="1">
    <location>
        <begin position="47"/>
        <end position="68"/>
    </location>
</feature>
<dbReference type="EMBL" id="JAULSX010000006">
    <property type="protein sequence ID" value="KAK3489418.1"/>
    <property type="molecule type" value="Genomic_DNA"/>
</dbReference>
<name>A0AAJ0MPX9_9PEZI</name>
<dbReference type="RefSeq" id="XP_062691125.1">
    <property type="nucleotide sequence ID" value="XM_062835185.1"/>
</dbReference>
<sequence>MNFSSERRVHPRCSSLLRNASYPTTTSTSYASVDSLFSVSSLISVPSNTTLSQDSDDSRSSASDTEQSYRTFSFPTQFSNLSQTSISSVESLCEPSVKHVSHWQKSCAEQAKGNRLLRQNPRRTNRSATSRTGHPPSLVRQDDRKVNFVDTVVDAATLTVEAIWPLSSACPRNGNGANPGLSLRQFIQETLKRSRSSYSTLTVALYYLILIKPHIPACDFTMEQPRDCLENPGLQCGRRMFLAALILASKYLQDRNYSAKAWSKISGLNVKEINQNEMAFLLAVNWKLHIPDHLYERWTECMAKLNLSLPPCSGSAAQQIYQQQCANYKTAVCKLTPELDNVEEVASWFQQRSPVAVPTVARSLYTPPFERSSPFESKTECRARVPAPMATPAVMEPSPFAVQAECRMAPALGLLPSPRPTPQLRAMTSTPAVSAVSCLLAKGSSMGYAMHQASHATAAQVSDRWPSAASPPYLTRRSSLANSVSTASSPESMISDSSQLSRSSSFSATSVESAPSSDSDAQARYQYGKQDGEKYGLQPIIVSAHETYGGNTLTLSPESCYMDPAGQNLNDYKVAALALQDLRRQGSDLPARAGMKRARAPSTDKPLQDNVRDLLSGMDSVRPSRQMPVRSFSEESYKRLCFSVEDARPAISSLHPAMGGIGGPGMWDGILC</sequence>
<reference evidence="2 3" key="1">
    <citation type="journal article" date="2023" name="Mol. Phylogenet. Evol.">
        <title>Genome-scale phylogeny and comparative genomics of the fungal order Sordariales.</title>
        <authorList>
            <person name="Hensen N."/>
            <person name="Bonometti L."/>
            <person name="Westerberg I."/>
            <person name="Brannstrom I.O."/>
            <person name="Guillou S."/>
            <person name="Cros-Aarteil S."/>
            <person name="Calhoun S."/>
            <person name="Haridas S."/>
            <person name="Kuo A."/>
            <person name="Mondo S."/>
            <person name="Pangilinan J."/>
            <person name="Riley R."/>
            <person name="LaButti K."/>
            <person name="Andreopoulos B."/>
            <person name="Lipzen A."/>
            <person name="Chen C."/>
            <person name="Yan M."/>
            <person name="Daum C."/>
            <person name="Ng V."/>
            <person name="Clum A."/>
            <person name="Steindorff A."/>
            <person name="Ohm R.A."/>
            <person name="Martin F."/>
            <person name="Silar P."/>
            <person name="Natvig D.O."/>
            <person name="Lalanne C."/>
            <person name="Gautier V."/>
            <person name="Ament-Velasquez S.L."/>
            <person name="Kruys A."/>
            <person name="Hutchinson M.I."/>
            <person name="Powell A.J."/>
            <person name="Barry K."/>
            <person name="Miller A.N."/>
            <person name="Grigoriev I.V."/>
            <person name="Debuchy R."/>
            <person name="Gladieux P."/>
            <person name="Hiltunen Thoren M."/>
            <person name="Johannesson H."/>
        </authorList>
    </citation>
    <scope>NUCLEOTIDE SEQUENCE [LARGE SCALE GENOMIC DNA]</scope>
    <source>
        <strain evidence="2 3">FGSC 10403</strain>
    </source>
</reference>